<dbReference type="EMBL" id="DF933856">
    <property type="protein sequence ID" value="GAM43698.1"/>
    <property type="molecule type" value="Genomic_DNA"/>
</dbReference>
<feature type="compositionally biased region" description="Polar residues" evidence="1">
    <location>
        <begin position="970"/>
        <end position="984"/>
    </location>
</feature>
<evidence type="ECO:0000313" key="3">
    <source>
        <dbReference type="EMBL" id="GAM43698.1"/>
    </source>
</evidence>
<feature type="transmembrane region" description="Helical" evidence="2">
    <location>
        <begin position="927"/>
        <end position="949"/>
    </location>
</feature>
<feature type="region of interest" description="Disordered" evidence="1">
    <location>
        <begin position="893"/>
        <end position="921"/>
    </location>
</feature>
<keyword evidence="2" id="KW-0812">Transmembrane</keyword>
<protein>
    <submittedName>
        <fullName evidence="3">Uncharacterized protein</fullName>
    </submittedName>
</protein>
<organism evidence="3 4">
    <name type="scientific">Talaromyces pinophilus</name>
    <name type="common">Penicillium pinophilum</name>
    <dbReference type="NCBI Taxonomy" id="128442"/>
    <lineage>
        <taxon>Eukaryota</taxon>
        <taxon>Fungi</taxon>
        <taxon>Dikarya</taxon>
        <taxon>Ascomycota</taxon>
        <taxon>Pezizomycotina</taxon>
        <taxon>Eurotiomycetes</taxon>
        <taxon>Eurotiomycetidae</taxon>
        <taxon>Eurotiales</taxon>
        <taxon>Trichocomaceae</taxon>
        <taxon>Talaromyces</taxon>
        <taxon>Talaromyces sect. Talaromyces</taxon>
    </lineage>
</organism>
<name>A0A6V8HP02_TALPI</name>
<accession>A0A6V8HP02</accession>
<keyword evidence="4" id="KW-1185">Reference proteome</keyword>
<gene>
    <name evidence="3" type="ORF">TCE0_060f18720</name>
</gene>
<feature type="region of interest" description="Disordered" evidence="1">
    <location>
        <begin position="970"/>
        <end position="989"/>
    </location>
</feature>
<reference evidence="4" key="1">
    <citation type="journal article" date="2015" name="Genome Announc.">
        <title>Draft genome sequence of Talaromyces cellulolyticus strain Y-94, a source of lignocellulosic biomass-degrading enzymes.</title>
        <authorList>
            <person name="Fujii T."/>
            <person name="Koike H."/>
            <person name="Sawayama S."/>
            <person name="Yano S."/>
            <person name="Inoue H."/>
        </authorList>
    </citation>
    <scope>NUCLEOTIDE SEQUENCE [LARGE SCALE GENOMIC DNA]</scope>
    <source>
        <strain evidence="4">Y-94</strain>
    </source>
</reference>
<feature type="region of interest" description="Disordered" evidence="1">
    <location>
        <begin position="445"/>
        <end position="468"/>
    </location>
</feature>
<feature type="region of interest" description="Disordered" evidence="1">
    <location>
        <begin position="63"/>
        <end position="109"/>
    </location>
</feature>
<evidence type="ECO:0000313" key="4">
    <source>
        <dbReference type="Proteomes" id="UP000053095"/>
    </source>
</evidence>
<comment type="caution">
    <text evidence="3">The sequence shown here is derived from an EMBL/GenBank/DDBJ whole genome shotgun (WGS) entry which is preliminary data.</text>
</comment>
<evidence type="ECO:0000256" key="1">
    <source>
        <dbReference type="SAM" id="MobiDB-lite"/>
    </source>
</evidence>
<dbReference type="Proteomes" id="UP000053095">
    <property type="component" value="Unassembled WGS sequence"/>
</dbReference>
<dbReference type="AlphaFoldDB" id="A0A6V8HP02"/>
<keyword evidence="2" id="KW-0472">Membrane</keyword>
<evidence type="ECO:0000256" key="2">
    <source>
        <dbReference type="SAM" id="Phobius"/>
    </source>
</evidence>
<sequence length="1024" mass="109382">MACSFKAPMVRRRDDGLQLSYSLPHRVFASKPYPVLAPNGSSIFVYGYDNGLRIVWRGGRSFLPSPRQKNAPNTRQTETAPKPQNNDDSIMIIDSDDEEPAPASSNQDNIEYEVFEDEEVEVEPSRPYEPIIRHVDIPLGTRVLKVAVASLLPEKARSLGYTVPPILTTSIVLSVACADSKLRVISLPLAPPHPSTKVSDLKIQTLALAATVSQNEIPKGLSITFTCESDEKGEDIGRSRSQTPAATGQWSLLIATHATEASGTLLVYSIPIGQANGSYTLSTKDIQPPQKHLLPASARSISFNPSPYPSVRHAHLLVSFPDGYVKILACSTSSKESKDASADEKAERGGKWLLTLYPGFEQSPSALGRRKTIVDAAWVLSGKAVMVLLSDGEWGVWDVEGAGPGSEPGPLVGQSSIHGITGGSLTAFSVTGRILGGPQALNKSQTAASEGQLEQRGKFAPMTPSSRRVREDTLFKGAQPLATPSSDGEISVVQINSSRAAMAEESILIRHGDQIATIPSLLSLWKNSVKATGTFDASNRSRVSPLAGISLYGERLTGLAHLPSPFRAETDNGDQQEYEILIAAEHRLIILSRDLSTVITTAPKRAVGLPMPLQPSTETDQLMLNQGQLDVDGMSRVLTKSNPGPSTVYETFTLSGSAPSTSTRIVTADSTQTSLLGPLTTTFTAPSRCNQAYWLSASNQVYDPTIGQICATVDGEIAYSQDSACLPPVKSTLLGSLVGSSDVIYTTYDYQGYYSPGIACPAGYSTACAAQAGADGIQSALSNFQSFGFVYTATADETVVGCCPTGYQCTAILSSQWCQHVIASTTQPLITCFNGTKGALASSTTQFALPTNVTLSYSDTLLSTEVTSTVTLTTLTMLATMIQMNFQATDLASTSSPLSTSLPTTTDAYPTSTSDSSSTNNHKTTTIAVSVVIPCVAVLIAASLIWFWYRRRAKQRYSSTTAYQAAQSTEPSDSYYSAGTTSEPSEMLGTPARVEMEGSPIMYEMAGTEPRMVTTVRQEMYAGK</sequence>
<proteinExistence type="predicted"/>
<dbReference type="CDD" id="cd12087">
    <property type="entry name" value="TM_EGFR-like"/>
    <property type="match status" value="1"/>
</dbReference>
<keyword evidence="2" id="KW-1133">Transmembrane helix</keyword>
<feature type="compositionally biased region" description="Polar residues" evidence="1">
    <location>
        <begin position="67"/>
        <end position="86"/>
    </location>
</feature>